<reference evidence="4 6" key="2">
    <citation type="submission" date="2020-08" db="EMBL/GenBank/DDBJ databases">
        <title>The isolate Caproiciproducens sp. 7D4C2 produces n-caproate at mildly acidic conditions from hexoses: genome and rBOX comparison with related strains and chain-elongating bacteria.</title>
        <authorList>
            <person name="Esquivel-Elizondo S."/>
            <person name="Bagci C."/>
            <person name="Temovska M."/>
            <person name="Jeon B.S."/>
            <person name="Bessarab I."/>
            <person name="Williams R.B.H."/>
            <person name="Huson D.H."/>
            <person name="Angenent L.T."/>
        </authorList>
    </citation>
    <scope>NUCLEOTIDE SEQUENCE [LARGE SCALE GENOMIC DNA]</scope>
    <source>
        <strain evidence="4 6">7D4C2</strain>
    </source>
</reference>
<gene>
    <name evidence="3" type="primary">scpA</name>
    <name evidence="3" type="ORF">CAFE_36320</name>
    <name evidence="4" type="ORF">HCR03_03475</name>
</gene>
<keyword evidence="1" id="KW-0159">Chromosome partition</keyword>
<evidence type="ECO:0000256" key="2">
    <source>
        <dbReference type="ARBA" id="ARBA00044777"/>
    </source>
</evidence>
<evidence type="ECO:0000313" key="5">
    <source>
        <dbReference type="Proteomes" id="UP000469440"/>
    </source>
</evidence>
<evidence type="ECO:0000313" key="4">
    <source>
        <dbReference type="EMBL" id="QNK42499.1"/>
    </source>
</evidence>
<dbReference type="Gene3D" id="6.10.250.2410">
    <property type="match status" value="1"/>
</dbReference>
<keyword evidence="5" id="KW-1185">Reference proteome</keyword>
<dbReference type="Proteomes" id="UP000515909">
    <property type="component" value="Chromosome"/>
</dbReference>
<dbReference type="AlphaFoldDB" id="A0A6N8I4K2"/>
<dbReference type="Pfam" id="PF02616">
    <property type="entry name" value="SMC_ScpA"/>
    <property type="match status" value="1"/>
</dbReference>
<evidence type="ECO:0000256" key="1">
    <source>
        <dbReference type="ARBA" id="ARBA00022829"/>
    </source>
</evidence>
<dbReference type="PANTHER" id="PTHR33969:SF2">
    <property type="entry name" value="SEGREGATION AND CONDENSATION PROTEIN A"/>
    <property type="match status" value="1"/>
</dbReference>
<evidence type="ECO:0000313" key="3">
    <source>
        <dbReference type="EMBL" id="MVB12885.1"/>
    </source>
</evidence>
<proteinExistence type="predicted"/>
<dbReference type="EMBL" id="CP060286">
    <property type="protein sequence ID" value="QNK42499.1"/>
    <property type="molecule type" value="Genomic_DNA"/>
</dbReference>
<dbReference type="KEGG" id="cfem:HCR03_03475"/>
<evidence type="ECO:0000313" key="6">
    <source>
        <dbReference type="Proteomes" id="UP000515909"/>
    </source>
</evidence>
<name>A0A6N8I4K2_9FIRM</name>
<dbReference type="OrthoDB" id="9811016at2"/>
<accession>A0A6N8I4K2</accession>
<accession>A0A7G8TFV8</accession>
<reference evidence="3 5" key="1">
    <citation type="submission" date="2019-09" db="EMBL/GenBank/DDBJ databases">
        <title>Genome sequence of Clostridium sp. EA1.</title>
        <authorList>
            <person name="Poehlein A."/>
            <person name="Bengelsdorf F.R."/>
            <person name="Daniel R."/>
        </authorList>
    </citation>
    <scope>NUCLEOTIDE SEQUENCE [LARGE SCALE GENOMIC DNA]</scope>
    <source>
        <strain evidence="3 5">EA1</strain>
    </source>
</reference>
<dbReference type="Proteomes" id="UP000469440">
    <property type="component" value="Unassembled WGS sequence"/>
</dbReference>
<dbReference type="InterPro" id="IPR003768">
    <property type="entry name" value="ScpA"/>
</dbReference>
<dbReference type="PANTHER" id="PTHR33969">
    <property type="entry name" value="SEGREGATION AND CONDENSATION PROTEIN A"/>
    <property type="match status" value="1"/>
</dbReference>
<dbReference type="EMBL" id="VWXL01000106">
    <property type="protein sequence ID" value="MVB12885.1"/>
    <property type="molecule type" value="Genomic_DNA"/>
</dbReference>
<organism evidence="3 5">
    <name type="scientific">Caproicibacter fermentans</name>
    <dbReference type="NCBI Taxonomy" id="2576756"/>
    <lineage>
        <taxon>Bacteria</taxon>
        <taxon>Bacillati</taxon>
        <taxon>Bacillota</taxon>
        <taxon>Clostridia</taxon>
        <taxon>Eubacteriales</taxon>
        <taxon>Acutalibacteraceae</taxon>
        <taxon>Caproicibacter</taxon>
    </lineage>
</organism>
<protein>
    <recommendedName>
        <fullName evidence="2">Segregation and condensation protein A</fullName>
    </recommendedName>
</protein>
<sequence>MDKICYKLETFEGPLDLLLTLIAKNKLDIFDIQITELVNQYLEQVQAMQEQEMDVSSEFLEMAARLIYIKTVSLLPKHEEAEQLKRELSGQLIEYRDCKRVAAMLGERFSFDSYPREPEKIEPDRRYRGHHTPQELYAAYLSAAGRGKRFLPPPQEAFTAIVSHRIVSVSSRIIFVLRRLRQRSVQSYTALFDGILDHSERVATFLAILELIKGKRVHLNGEQNPEIKLINGGVRHGD</sequence>
<dbReference type="GO" id="GO:0007059">
    <property type="term" value="P:chromosome segregation"/>
    <property type="evidence" value="ECO:0007669"/>
    <property type="project" value="UniProtKB-KW"/>
</dbReference>